<keyword evidence="1" id="KW-0472">Membrane</keyword>
<reference evidence="2 3" key="1">
    <citation type="journal article" date="2014" name="PLoS Genet.">
        <title>Phylogenetically driven sequencing of extremely halophilic archaea reveals strategies for static and dynamic osmo-response.</title>
        <authorList>
            <person name="Becker E.A."/>
            <person name="Seitzer P.M."/>
            <person name="Tritt A."/>
            <person name="Larsen D."/>
            <person name="Krusor M."/>
            <person name="Yao A.I."/>
            <person name="Wu D."/>
            <person name="Madern D."/>
            <person name="Eisen J.A."/>
            <person name="Darling A.E."/>
            <person name="Facciotti M.T."/>
        </authorList>
    </citation>
    <scope>NUCLEOTIDE SEQUENCE [LARGE SCALE GENOMIC DNA]</scope>
    <source>
        <strain evidence="2 3">100A6</strain>
    </source>
</reference>
<dbReference type="RefSeq" id="WP_007691044.1">
    <property type="nucleotide sequence ID" value="NZ_AJRK01000024.1"/>
</dbReference>
<proteinExistence type="predicted"/>
<dbReference type="AlphaFoldDB" id="M0M4H3"/>
<keyword evidence="1" id="KW-0812">Transmembrane</keyword>
<evidence type="ECO:0000313" key="2">
    <source>
        <dbReference type="EMBL" id="EMA40586.1"/>
    </source>
</evidence>
<gene>
    <name evidence="2" type="ORF">C447_03671</name>
</gene>
<feature type="transmembrane region" description="Helical" evidence="1">
    <location>
        <begin position="6"/>
        <end position="24"/>
    </location>
</feature>
<feature type="transmembrane region" description="Helical" evidence="1">
    <location>
        <begin position="31"/>
        <end position="49"/>
    </location>
</feature>
<name>M0M4H3_9EURY</name>
<dbReference type="Proteomes" id="UP000011566">
    <property type="component" value="Unassembled WGS sequence"/>
</dbReference>
<dbReference type="eggNOG" id="arCOG05132">
    <property type="taxonomic scope" value="Archaea"/>
</dbReference>
<sequence length="94" mass="9795">MVTGLELAVLAVAVLFLLVGIRVLQALRPFIVNAVVGLLVFLVAGWFGFPVEVNWLTVLVVAIGGLPAAVLVVLLSTFGLAFVPALVDLAAPFL</sequence>
<organism evidence="2 3">
    <name type="scientific">Halococcus hamelinensis 100A6</name>
    <dbReference type="NCBI Taxonomy" id="1132509"/>
    <lineage>
        <taxon>Archaea</taxon>
        <taxon>Methanobacteriati</taxon>
        <taxon>Methanobacteriota</taxon>
        <taxon>Stenosarchaea group</taxon>
        <taxon>Halobacteria</taxon>
        <taxon>Halobacteriales</taxon>
        <taxon>Halococcaceae</taxon>
        <taxon>Halococcus</taxon>
    </lineage>
</organism>
<accession>M0M4H3</accession>
<dbReference type="InterPro" id="IPR010001">
    <property type="entry name" value="BofA"/>
</dbReference>
<dbReference type="EMBL" id="AOMB01000010">
    <property type="protein sequence ID" value="EMA40586.1"/>
    <property type="molecule type" value="Genomic_DNA"/>
</dbReference>
<dbReference type="PATRIC" id="fig|1132509.6.peg.857"/>
<keyword evidence="3" id="KW-1185">Reference proteome</keyword>
<comment type="caution">
    <text evidence="2">The sequence shown here is derived from an EMBL/GenBank/DDBJ whole genome shotgun (WGS) entry which is preliminary data.</text>
</comment>
<evidence type="ECO:0008006" key="4">
    <source>
        <dbReference type="Google" id="ProtNLM"/>
    </source>
</evidence>
<keyword evidence="1" id="KW-1133">Transmembrane helix</keyword>
<protein>
    <recommendedName>
        <fullName evidence="4">SigmaK-factor processing regulatory BofA</fullName>
    </recommendedName>
</protein>
<feature type="transmembrane region" description="Helical" evidence="1">
    <location>
        <begin position="55"/>
        <end position="87"/>
    </location>
</feature>
<evidence type="ECO:0000313" key="3">
    <source>
        <dbReference type="Proteomes" id="UP000011566"/>
    </source>
</evidence>
<evidence type="ECO:0000256" key="1">
    <source>
        <dbReference type="SAM" id="Phobius"/>
    </source>
</evidence>
<dbReference type="Pfam" id="PF07441">
    <property type="entry name" value="BofA"/>
    <property type="match status" value="1"/>
</dbReference>